<dbReference type="FunFam" id="1.10.640.10:FF:000036">
    <property type="entry name" value="AGAP013304-PA"/>
    <property type="match status" value="1"/>
</dbReference>
<feature type="signal peptide" evidence="3">
    <location>
        <begin position="1"/>
        <end position="27"/>
    </location>
</feature>
<proteinExistence type="predicted"/>
<dbReference type="PROSITE" id="PS50292">
    <property type="entry name" value="PEROXIDASE_3"/>
    <property type="match status" value="1"/>
</dbReference>
<protein>
    <submittedName>
        <fullName evidence="4">Uncharacterized protein</fullName>
    </submittedName>
</protein>
<accession>A0A1S4GHI2</accession>
<keyword evidence="3" id="KW-0732">Signal</keyword>
<evidence type="ECO:0000313" key="4">
    <source>
        <dbReference type="EnsemblMetazoa" id="AGAP003233-PA"/>
    </source>
</evidence>
<dbReference type="GO" id="GO:0020037">
    <property type="term" value="F:heme binding"/>
    <property type="evidence" value="ECO:0007669"/>
    <property type="project" value="InterPro"/>
</dbReference>
<dbReference type="SUPFAM" id="SSF48113">
    <property type="entry name" value="Heme-dependent peroxidases"/>
    <property type="match status" value="1"/>
</dbReference>
<dbReference type="VEuPathDB" id="VectorBase:AGAP003233"/>
<dbReference type="InParanoid" id="A0A1S4GHI2"/>
<dbReference type="EnsemblMetazoa" id="AGAP003233-RA">
    <property type="protein sequence ID" value="AGAP003233-PA"/>
    <property type="gene ID" value="AGAP003233"/>
</dbReference>
<dbReference type="VEuPathDB" id="VectorBase:AGAMI1_013486"/>
<dbReference type="InterPro" id="IPR037120">
    <property type="entry name" value="Haem_peroxidase_sf_animal"/>
</dbReference>
<dbReference type="Pfam" id="PF03098">
    <property type="entry name" value="An_peroxidase"/>
    <property type="match status" value="2"/>
</dbReference>
<evidence type="ECO:0000313" key="5">
    <source>
        <dbReference type="Proteomes" id="UP000007062"/>
    </source>
</evidence>
<dbReference type="InterPro" id="IPR019791">
    <property type="entry name" value="Haem_peroxidase_animal"/>
</dbReference>
<dbReference type="InterPro" id="IPR010255">
    <property type="entry name" value="Haem_peroxidase_sf"/>
</dbReference>
<name>A0A1S4GHI2_ANOGA</name>
<dbReference type="GO" id="GO:0006979">
    <property type="term" value="P:response to oxidative stress"/>
    <property type="evidence" value="ECO:0007669"/>
    <property type="project" value="InterPro"/>
</dbReference>
<dbReference type="Gene3D" id="1.10.640.10">
    <property type="entry name" value="Haem peroxidase domain superfamily, animal type"/>
    <property type="match status" value="1"/>
</dbReference>
<dbReference type="EMBL" id="AAAB01008879">
    <property type="status" value="NOT_ANNOTATED_CDS"/>
    <property type="molecule type" value="Genomic_DNA"/>
</dbReference>
<evidence type="ECO:0000256" key="2">
    <source>
        <dbReference type="PIRSR" id="PIRSR619791-2"/>
    </source>
</evidence>
<dbReference type="Proteomes" id="UP000007062">
    <property type="component" value="Chromosome 2R"/>
</dbReference>
<keyword evidence="2" id="KW-0479">Metal-binding</keyword>
<keyword evidence="1" id="KW-0560">Oxidoreductase</keyword>
<dbReference type="RefSeq" id="XP_563016.4">
    <property type="nucleotide sequence ID" value="XM_563016.5"/>
</dbReference>
<keyword evidence="5" id="KW-1185">Reference proteome</keyword>
<dbReference type="KEGG" id="aga:3290775"/>
<dbReference type="GO" id="GO:0004601">
    <property type="term" value="F:peroxidase activity"/>
    <property type="evidence" value="ECO:0000318"/>
    <property type="project" value="GO_Central"/>
</dbReference>
<keyword evidence="2" id="KW-0408">Iron</keyword>
<dbReference type="GeneID" id="3290775"/>
<keyword evidence="2" id="KW-0349">Heme</keyword>
<feature type="binding site" description="axial binding residue" evidence="2">
    <location>
        <position position="465"/>
    </location>
    <ligand>
        <name>heme b</name>
        <dbReference type="ChEBI" id="CHEBI:60344"/>
    </ligand>
    <ligandPart>
        <name>Fe</name>
        <dbReference type="ChEBI" id="CHEBI:18248"/>
    </ligandPart>
</feature>
<reference evidence="4 5" key="1">
    <citation type="journal article" date="2002" name="Science">
        <title>The genome sequence of the malaria mosquito Anopheles gambiae.</title>
        <authorList>
            <person name="Holt R.A."/>
            <person name="Subramanian G.M."/>
            <person name="Halpern A."/>
            <person name="Sutton G.G."/>
            <person name="Charlab R."/>
            <person name="Nusskern D.R."/>
            <person name="Wincker P."/>
            <person name="Clark A.G."/>
            <person name="Ribeiro J.M."/>
            <person name="Wides R."/>
            <person name="Salzberg S.L."/>
            <person name="Loftus B."/>
            <person name="Yandell M."/>
            <person name="Majoros W.H."/>
            <person name="Rusch D.B."/>
            <person name="Lai Z."/>
            <person name="Kraft C.L."/>
            <person name="Abril J.F."/>
            <person name="Anthouard V."/>
            <person name="Arensburger P."/>
            <person name="Atkinson P.W."/>
            <person name="Baden H."/>
            <person name="de Berardinis V."/>
            <person name="Baldwin D."/>
            <person name="Benes V."/>
            <person name="Biedler J."/>
            <person name="Blass C."/>
            <person name="Bolanos R."/>
            <person name="Boscus D."/>
            <person name="Barnstead M."/>
            <person name="Cai S."/>
            <person name="Center A."/>
            <person name="Chaturverdi K."/>
            <person name="Christophides G.K."/>
            <person name="Chrystal M.A."/>
            <person name="Clamp M."/>
            <person name="Cravchik A."/>
            <person name="Curwen V."/>
            <person name="Dana A."/>
            <person name="Delcher A."/>
            <person name="Dew I."/>
            <person name="Evans C.A."/>
            <person name="Flanigan M."/>
            <person name="Grundschober-Freimoser A."/>
            <person name="Friedli L."/>
            <person name="Gu Z."/>
            <person name="Guan P."/>
            <person name="Guigo R."/>
            <person name="Hillenmeyer M.E."/>
            <person name="Hladun S.L."/>
            <person name="Hogan J.R."/>
            <person name="Hong Y.S."/>
            <person name="Hoover J."/>
            <person name="Jaillon O."/>
            <person name="Ke Z."/>
            <person name="Kodira C."/>
            <person name="Kokoza E."/>
            <person name="Koutsos A."/>
            <person name="Letunic I."/>
            <person name="Levitsky A."/>
            <person name="Liang Y."/>
            <person name="Lin J.J."/>
            <person name="Lobo N.F."/>
            <person name="Lopez J.R."/>
            <person name="Malek J.A."/>
            <person name="McIntosh T.C."/>
            <person name="Meister S."/>
            <person name="Miller J."/>
            <person name="Mobarry C."/>
            <person name="Mongin E."/>
            <person name="Murphy S.D."/>
            <person name="O'Brochta D.A."/>
            <person name="Pfannkoch C."/>
            <person name="Qi R."/>
            <person name="Regier M.A."/>
            <person name="Remington K."/>
            <person name="Shao H."/>
            <person name="Sharakhova M.V."/>
            <person name="Sitter C.D."/>
            <person name="Shetty J."/>
            <person name="Smith T.J."/>
            <person name="Strong R."/>
            <person name="Sun J."/>
            <person name="Thomasova D."/>
            <person name="Ton L.Q."/>
            <person name="Topalis P."/>
            <person name="Tu Z."/>
            <person name="Unger M.F."/>
            <person name="Walenz B."/>
            <person name="Wang A."/>
            <person name="Wang J."/>
            <person name="Wang M."/>
            <person name="Wang X."/>
            <person name="Woodford K.J."/>
            <person name="Wortman J.R."/>
            <person name="Wu M."/>
            <person name="Yao A."/>
            <person name="Zdobnov E.M."/>
            <person name="Zhang H."/>
            <person name="Zhao Q."/>
            <person name="Zhao S."/>
            <person name="Zhu S.C."/>
            <person name="Zhimulev I."/>
            <person name="Coluzzi M."/>
            <person name="della Torre A."/>
            <person name="Roth C.W."/>
            <person name="Louis C."/>
            <person name="Kalush F."/>
            <person name="Mural R.J."/>
            <person name="Myers E.W."/>
            <person name="Adams M.D."/>
            <person name="Smith H.O."/>
            <person name="Broder S."/>
            <person name="Gardner M.J."/>
            <person name="Fraser C.M."/>
            <person name="Birney E."/>
            <person name="Bork P."/>
            <person name="Brey P.T."/>
            <person name="Venter J.C."/>
            <person name="Weissenbach J."/>
            <person name="Kafatos F.C."/>
            <person name="Collins F.H."/>
            <person name="Hoffman S.L."/>
        </authorList>
    </citation>
    <scope>NUCLEOTIDE SEQUENCE [LARGE SCALE GENOMIC DNA]</scope>
    <source>
        <strain evidence="4 5">PEST</strain>
    </source>
</reference>
<dbReference type="PANTHER" id="PTHR11475:SF134">
    <property type="entry name" value="LD42267P"/>
    <property type="match status" value="1"/>
</dbReference>
<dbReference type="GO" id="GO:0046872">
    <property type="term" value="F:metal ion binding"/>
    <property type="evidence" value="ECO:0007669"/>
    <property type="project" value="UniProtKB-KW"/>
</dbReference>
<reference evidence="4 5" key="2">
    <citation type="journal article" date="2004" name="Trends Parasitol.">
        <title>The Anopheles gambiae genome: an update.</title>
        <authorList>
            <person name="Mongin E."/>
            <person name="Louis C."/>
            <person name="Holt R.A."/>
            <person name="Birney E."/>
            <person name="Collins F.H."/>
        </authorList>
    </citation>
    <scope>NUCLEOTIDE SEQUENCE [LARGE SCALE GENOMIC DNA]</scope>
    <source>
        <strain evidence="4 5">PEST</strain>
    </source>
</reference>
<dbReference type="PANTHER" id="PTHR11475">
    <property type="entry name" value="OXIDASE/PEROXIDASE"/>
    <property type="match status" value="1"/>
</dbReference>
<reference evidence="4" key="3">
    <citation type="submission" date="2020-05" db="UniProtKB">
        <authorList>
            <consortium name="EnsemblMetazoa"/>
        </authorList>
    </citation>
    <scope>IDENTIFICATION</scope>
    <source>
        <strain evidence="4">PEST</strain>
    </source>
</reference>
<organism evidence="4 5">
    <name type="scientific">Anopheles gambiae</name>
    <name type="common">African malaria mosquito</name>
    <dbReference type="NCBI Taxonomy" id="7165"/>
    <lineage>
        <taxon>Eukaryota</taxon>
        <taxon>Metazoa</taxon>
        <taxon>Ecdysozoa</taxon>
        <taxon>Arthropoda</taxon>
        <taxon>Hexapoda</taxon>
        <taxon>Insecta</taxon>
        <taxon>Pterygota</taxon>
        <taxon>Neoptera</taxon>
        <taxon>Endopterygota</taxon>
        <taxon>Diptera</taxon>
        <taxon>Nematocera</taxon>
        <taxon>Culicoidea</taxon>
        <taxon>Culicidae</taxon>
        <taxon>Anophelinae</taxon>
        <taxon>Anopheles</taxon>
    </lineage>
</organism>
<sequence length="698" mass="79052">MTSSNRLAVVVVVLECYLMLCVQIASANPFDKYYFSSVPEYYAGYDSQCGYEPKCYGDQSCPNVALFSEYEKEAFIKAVAELLSNDERAQNGNYRIGESEFDFELFQTKAIKSGEDLDVRRTLTTDKFLKTLAKKLSKCELRNLLDGKCCANRTLSCCNGHEKISCDPYHPYRSYDGSCNNLEHPSWGKRGSALKHPFAPCYSDVVSKPARSKSGAPLPQNRKLMVELADFLNNRNSKTSSSLSMFMVFFMEAISSDMIGRANKRAHCPTQGFRGCRADGQDRSAFVSTLSNPLRVSPNDPYYGPLGVRCLNFSPQEKANDRCELKHMAERNMESSYLDLSSMYGEVPHYDASGKLPLFQCGATGPVEQLHPIAVQFKAIIGLFGQLHNYCVDRVSSCSQSKGSVEERCRALTIGVYQKLIYEQLLPLLFGEELYNLAGFDCEYNPYEESAISQVYKNGPGRFPHVWITETVAYKYQGRTQWRPLNEYFHDHELFECTATLEGVLETPIETNRLVDEIMHKFYTTNGERGSCLPCIDLARNRDSGLCPLVTYKHFIEQIAGEESKCYSTFDDLRDMFSPELVNFFAHHYEHPGDIDVLFSGLDQRAYPGAHMPKLVSQSTCLEFKRLKCTDRFFYKWNPNLGEGAMHLIEILDFTALLALFTDAVEVPLEPFMVDGPKVGASDVRQYLESVNYLFCEV</sequence>
<evidence type="ECO:0000256" key="3">
    <source>
        <dbReference type="SAM" id="SignalP"/>
    </source>
</evidence>
<keyword evidence="1" id="KW-0575">Peroxidase</keyword>
<feature type="chain" id="PRO_5037298404" evidence="3">
    <location>
        <begin position="28"/>
        <end position="698"/>
    </location>
</feature>
<dbReference type="AlphaFoldDB" id="A0A1S4GHI2"/>
<evidence type="ECO:0000256" key="1">
    <source>
        <dbReference type="ARBA" id="ARBA00022559"/>
    </source>
</evidence>